<accession>S2E0U5</accession>
<reference evidence="2 3" key="1">
    <citation type="journal article" date="2013" name="Genome Announc.">
        <title>Draft Genome Sequence of Indibacter alkaliphilus Strain LW1T, Isolated from Lonar Lake, a Haloalkaline Lake in the Buldana District of Maharashtra, India.</title>
        <authorList>
            <person name="Singh A."/>
            <person name="Kumar Jangir P."/>
            <person name="Sharma R."/>
            <person name="Singh A."/>
            <person name="Kumar Pinnaka A."/>
            <person name="Shivaji S."/>
        </authorList>
    </citation>
    <scope>NUCLEOTIDE SEQUENCE [LARGE SCALE GENOMIC DNA]</scope>
    <source>
        <strain evidence="3">CCUG 57479 / KCTC 22604 / LW1</strain>
    </source>
</reference>
<dbReference type="OrthoDB" id="199095at2"/>
<dbReference type="Pfam" id="PF00535">
    <property type="entry name" value="Glycos_transf_2"/>
    <property type="match status" value="1"/>
</dbReference>
<evidence type="ECO:0000313" key="2">
    <source>
        <dbReference type="EMBL" id="EOZ95703.1"/>
    </source>
</evidence>
<dbReference type="GO" id="GO:0016758">
    <property type="term" value="F:hexosyltransferase activity"/>
    <property type="evidence" value="ECO:0007669"/>
    <property type="project" value="UniProtKB-ARBA"/>
</dbReference>
<protein>
    <submittedName>
        <fullName evidence="2">Glycosyltransferase</fullName>
    </submittedName>
</protein>
<dbReference type="PANTHER" id="PTHR22916:SF3">
    <property type="entry name" value="UDP-GLCNAC:BETAGAL BETA-1,3-N-ACETYLGLUCOSAMINYLTRANSFERASE-LIKE PROTEIN 1"/>
    <property type="match status" value="1"/>
</dbReference>
<dbReference type="STRING" id="1189612.A33Q_3065"/>
<name>S2E0U5_INDAL</name>
<organism evidence="2 3">
    <name type="scientific">Indibacter alkaliphilus (strain CCUG 57479 / KCTC 22604 / LW1)</name>
    <dbReference type="NCBI Taxonomy" id="1189612"/>
    <lineage>
        <taxon>Bacteria</taxon>
        <taxon>Pseudomonadati</taxon>
        <taxon>Bacteroidota</taxon>
        <taxon>Cytophagia</taxon>
        <taxon>Cytophagales</taxon>
        <taxon>Cyclobacteriaceae</taxon>
    </lineage>
</organism>
<dbReference type="InterPro" id="IPR001173">
    <property type="entry name" value="Glyco_trans_2-like"/>
</dbReference>
<evidence type="ECO:0000259" key="1">
    <source>
        <dbReference type="Pfam" id="PF00535"/>
    </source>
</evidence>
<sequence length="281" mass="33032">MEYLGSDKPISKIQPTVSVLVSTFQHVDFISTCLDSILSQKTDFAFEIIVGEDASTDGTRAICIEYAEKHPDKIRLFLRKEEDKIFIKGKKVGRFNHLENFKCARGKYIAYCDGDDYWIDENKLQLQFDLMEKNPEANLCLTNTLLEKSSGESAKPLVDTFSIKSPKELRNVAYLGHISSWFFKNDMNDFLKNKVTRKAPVMDVILFVYLKNRGKVISTPETTSFYRYNRNGLYRLKSVKKVHMERFTLNWLIFIYLHRNPALFLRNFTYLLWRYYLNFIK</sequence>
<dbReference type="Proteomes" id="UP000006073">
    <property type="component" value="Unassembled WGS sequence"/>
</dbReference>
<keyword evidence="3" id="KW-1185">Reference proteome</keyword>
<dbReference type="EMBL" id="ALWO02000037">
    <property type="protein sequence ID" value="EOZ95703.1"/>
    <property type="molecule type" value="Genomic_DNA"/>
</dbReference>
<dbReference type="SUPFAM" id="SSF53448">
    <property type="entry name" value="Nucleotide-diphospho-sugar transferases"/>
    <property type="match status" value="1"/>
</dbReference>
<dbReference type="PANTHER" id="PTHR22916">
    <property type="entry name" value="GLYCOSYLTRANSFERASE"/>
    <property type="match status" value="1"/>
</dbReference>
<feature type="domain" description="Glycosyltransferase 2-like" evidence="1">
    <location>
        <begin position="18"/>
        <end position="154"/>
    </location>
</feature>
<evidence type="ECO:0000313" key="3">
    <source>
        <dbReference type="Proteomes" id="UP000006073"/>
    </source>
</evidence>
<dbReference type="InterPro" id="IPR029044">
    <property type="entry name" value="Nucleotide-diphossugar_trans"/>
</dbReference>
<dbReference type="RefSeq" id="WP_016255274.1">
    <property type="nucleotide sequence ID" value="NZ_ALWO02000037.1"/>
</dbReference>
<dbReference type="Gene3D" id="3.90.550.10">
    <property type="entry name" value="Spore Coat Polysaccharide Biosynthesis Protein SpsA, Chain A"/>
    <property type="match status" value="1"/>
</dbReference>
<gene>
    <name evidence="2" type="ORF">A33Q_3065</name>
</gene>
<comment type="caution">
    <text evidence="2">The sequence shown here is derived from an EMBL/GenBank/DDBJ whole genome shotgun (WGS) entry which is preliminary data.</text>
</comment>
<dbReference type="eggNOG" id="COG0463">
    <property type="taxonomic scope" value="Bacteria"/>
</dbReference>
<proteinExistence type="predicted"/>
<dbReference type="AlphaFoldDB" id="S2E0U5"/>